<dbReference type="AlphaFoldDB" id="A0AAW1EJE1"/>
<feature type="repeat" description="RCC1" evidence="3">
    <location>
        <begin position="305"/>
        <end position="357"/>
    </location>
</feature>
<dbReference type="PANTHER" id="PTHR45982">
    <property type="entry name" value="REGULATOR OF CHROMOSOME CONDENSATION"/>
    <property type="match status" value="1"/>
</dbReference>
<feature type="region of interest" description="Disordered" evidence="4">
    <location>
        <begin position="605"/>
        <end position="634"/>
    </location>
</feature>
<organism evidence="6 7">
    <name type="scientific">Zoarces viviparus</name>
    <name type="common">Viviparous eelpout</name>
    <name type="synonym">Blennius viviparus</name>
    <dbReference type="NCBI Taxonomy" id="48416"/>
    <lineage>
        <taxon>Eukaryota</taxon>
        <taxon>Metazoa</taxon>
        <taxon>Chordata</taxon>
        <taxon>Craniata</taxon>
        <taxon>Vertebrata</taxon>
        <taxon>Euteleostomi</taxon>
        <taxon>Actinopterygii</taxon>
        <taxon>Neopterygii</taxon>
        <taxon>Teleostei</taxon>
        <taxon>Neoteleostei</taxon>
        <taxon>Acanthomorphata</taxon>
        <taxon>Eupercaria</taxon>
        <taxon>Perciformes</taxon>
        <taxon>Cottioidei</taxon>
        <taxon>Zoarcales</taxon>
        <taxon>Zoarcidae</taxon>
        <taxon>Zoarcinae</taxon>
        <taxon>Zoarces</taxon>
    </lineage>
</organism>
<dbReference type="Pfam" id="PF25390">
    <property type="entry name" value="WD40_RLD"/>
    <property type="match status" value="1"/>
</dbReference>
<comment type="caution">
    <text evidence="6">The sequence shown here is derived from an EMBL/GenBank/DDBJ whole genome shotgun (WGS) entry which is preliminary data.</text>
</comment>
<evidence type="ECO:0000256" key="1">
    <source>
        <dbReference type="ARBA" id="ARBA00022658"/>
    </source>
</evidence>
<feature type="repeat" description="RCC1" evidence="3">
    <location>
        <begin position="148"/>
        <end position="205"/>
    </location>
</feature>
<protein>
    <recommendedName>
        <fullName evidence="5">RCC1-like domain-containing protein</fullName>
    </recommendedName>
</protein>
<dbReference type="InterPro" id="IPR000408">
    <property type="entry name" value="Reg_chr_condens"/>
</dbReference>
<name>A0AAW1EJE1_ZOAVI</name>
<keyword evidence="7" id="KW-1185">Reference proteome</keyword>
<feature type="compositionally biased region" description="Low complexity" evidence="4">
    <location>
        <begin position="679"/>
        <end position="691"/>
    </location>
</feature>
<feature type="region of interest" description="Disordered" evidence="4">
    <location>
        <begin position="460"/>
        <end position="529"/>
    </location>
</feature>
<evidence type="ECO:0000259" key="5">
    <source>
        <dbReference type="Pfam" id="PF25390"/>
    </source>
</evidence>
<gene>
    <name evidence="6" type="ORF">VZT92_019070</name>
</gene>
<keyword evidence="1" id="KW-0344">Guanine-nucleotide releasing factor</keyword>
<dbReference type="Pfam" id="PF00415">
    <property type="entry name" value="RCC1"/>
    <property type="match status" value="1"/>
</dbReference>
<feature type="compositionally biased region" description="Polar residues" evidence="4">
    <location>
        <begin position="651"/>
        <end position="669"/>
    </location>
</feature>
<dbReference type="PRINTS" id="PR00633">
    <property type="entry name" value="RCCNDNSATION"/>
</dbReference>
<dbReference type="GO" id="GO:0005737">
    <property type="term" value="C:cytoplasm"/>
    <property type="evidence" value="ECO:0007669"/>
    <property type="project" value="TreeGrafter"/>
</dbReference>
<dbReference type="Gene3D" id="2.130.10.30">
    <property type="entry name" value="Regulator of chromosome condensation 1/beta-lactamase-inhibitor protein II"/>
    <property type="match status" value="2"/>
</dbReference>
<feature type="compositionally biased region" description="Acidic residues" evidence="4">
    <location>
        <begin position="471"/>
        <end position="483"/>
    </location>
</feature>
<evidence type="ECO:0000313" key="7">
    <source>
        <dbReference type="Proteomes" id="UP001488805"/>
    </source>
</evidence>
<reference evidence="6 7" key="1">
    <citation type="journal article" date="2024" name="Genome Biol. Evol.">
        <title>Chromosome-level genome assembly of the viviparous eelpout Zoarces viviparus.</title>
        <authorList>
            <person name="Fuhrmann N."/>
            <person name="Brasseur M.V."/>
            <person name="Bakowski C.E."/>
            <person name="Podsiadlowski L."/>
            <person name="Prost S."/>
            <person name="Krehenwinkel H."/>
            <person name="Mayer C."/>
        </authorList>
    </citation>
    <scope>NUCLEOTIDE SEQUENCE [LARGE SCALE GENOMIC DNA]</scope>
    <source>
        <strain evidence="6">NO-MEL_2022_Ind0_liver</strain>
    </source>
</reference>
<feature type="compositionally biased region" description="Basic and acidic residues" evidence="4">
    <location>
        <begin position="514"/>
        <end position="529"/>
    </location>
</feature>
<feature type="domain" description="RCC1-like" evidence="5">
    <location>
        <begin position="30"/>
        <end position="268"/>
    </location>
</feature>
<dbReference type="EMBL" id="JBCEZU010000221">
    <property type="protein sequence ID" value="KAK9522620.1"/>
    <property type="molecule type" value="Genomic_DNA"/>
</dbReference>
<feature type="compositionally biased region" description="Basic and acidic residues" evidence="4">
    <location>
        <begin position="460"/>
        <end position="470"/>
    </location>
</feature>
<dbReference type="InterPro" id="IPR009091">
    <property type="entry name" value="RCC1/BLIP-II"/>
</dbReference>
<dbReference type="InterPro" id="IPR058923">
    <property type="entry name" value="RCC1-like_dom"/>
</dbReference>
<dbReference type="PANTHER" id="PTHR45982:SF1">
    <property type="entry name" value="REGULATOR OF CHROMOSOME CONDENSATION"/>
    <property type="match status" value="1"/>
</dbReference>
<feature type="repeat" description="RCC1" evidence="3">
    <location>
        <begin position="206"/>
        <end position="255"/>
    </location>
</feature>
<feature type="repeat" description="RCC1" evidence="3">
    <location>
        <begin position="28"/>
        <end position="83"/>
    </location>
</feature>
<dbReference type="InterPro" id="IPR051553">
    <property type="entry name" value="Ran_GTPase-activating"/>
</dbReference>
<dbReference type="SUPFAM" id="SSF50985">
    <property type="entry name" value="RCC1/BLIP-II"/>
    <property type="match status" value="1"/>
</dbReference>
<dbReference type="Proteomes" id="UP001488805">
    <property type="component" value="Unassembled WGS sequence"/>
</dbReference>
<evidence type="ECO:0000256" key="4">
    <source>
        <dbReference type="SAM" id="MobiDB-lite"/>
    </source>
</evidence>
<accession>A0AAW1EJE1</accession>
<evidence type="ECO:0000256" key="3">
    <source>
        <dbReference type="PROSITE-ProRule" id="PRU00235"/>
    </source>
</evidence>
<dbReference type="GO" id="GO:0005085">
    <property type="term" value="F:guanyl-nucleotide exchange factor activity"/>
    <property type="evidence" value="ECO:0007669"/>
    <property type="project" value="TreeGrafter"/>
</dbReference>
<feature type="repeat" description="RCC1" evidence="3">
    <location>
        <begin position="84"/>
        <end position="147"/>
    </location>
</feature>
<feature type="compositionally biased region" description="Pro residues" evidence="4">
    <location>
        <begin position="616"/>
        <end position="626"/>
    </location>
</feature>
<feature type="repeat" description="RCC1" evidence="3">
    <location>
        <begin position="256"/>
        <end position="304"/>
    </location>
</feature>
<dbReference type="PROSITE" id="PS00626">
    <property type="entry name" value="RCC1_2"/>
    <property type="match status" value="2"/>
</dbReference>
<proteinExistence type="predicted"/>
<evidence type="ECO:0000256" key="2">
    <source>
        <dbReference type="ARBA" id="ARBA00022737"/>
    </source>
</evidence>
<dbReference type="PROSITE" id="PS50012">
    <property type="entry name" value="RCC1_3"/>
    <property type="match status" value="6"/>
</dbReference>
<sequence length="711" mass="78380">MALTPSPLAANRRDMEVRMVDTQCEMEMNLLCWGSGELGQTGHGRPGHVGPDEAHLREFTEARLGRVKLLACGSSHSIVVTVDNKVFAWGNGTSGQLGDGERAVKDQPVEVKLQQEMNVKGSDADVDVVNIAGVACGSRHSFIWTETGRVYSFGNNFYAQLGYDVQRLDFKDHQLAPRLFQNLPSSLKISQVSCGERHTLFGLEDGSVAACGQNDYGQLGSGSDENVVVPRFVEFVDRVSKVTCGANHNLALTGDGRLFQWGCGRACGNIKRNILLPEEVTTPPSSPLRDIAGGCWHSLLLTDGGNVFSWGMGQEGQLGLGDDRIHISIPCLLNYSQLAKVTQIQAGDSYSAAVTAGGELLLWGQIPCVSRVIDHPGLKKLWIPQPVSLAGRKVCDVACGTWHMMALATRSSEKNRECVHSETEARFRDLVSDPLLMEHTEKENKVQDSRHVQHKLLHRLERLEGSKEQEKDEESESAEEEERLEEKPNQVGGDEALHDSAFAITRSSTGMDGRGNDHSSVKSDQRDERERWRTARQLELRKEPWRSRDVVFTTLHLLPRSVGEQCRSTATALPRLTTGQQAHSRVLNEARKERSTHLMELVQKYGSDRNILQSPRPTPKPRPPGSCPTDQSVASCHNSRIRQHIDLKSPIYNSTPHLSPGQQAQMSSPSFPPGPQVGTSLSPTPSSSDLLKYCPTHRRLVSSFGTPQKNP</sequence>
<keyword evidence="2" id="KW-0677">Repeat</keyword>
<evidence type="ECO:0000313" key="6">
    <source>
        <dbReference type="EMBL" id="KAK9522620.1"/>
    </source>
</evidence>
<feature type="region of interest" description="Disordered" evidence="4">
    <location>
        <begin position="650"/>
        <end position="691"/>
    </location>
</feature>